<organism evidence="1 2">
    <name type="scientific">Acrasis kona</name>
    <dbReference type="NCBI Taxonomy" id="1008807"/>
    <lineage>
        <taxon>Eukaryota</taxon>
        <taxon>Discoba</taxon>
        <taxon>Heterolobosea</taxon>
        <taxon>Tetramitia</taxon>
        <taxon>Eutetramitia</taxon>
        <taxon>Acrasidae</taxon>
        <taxon>Acrasis</taxon>
    </lineage>
</organism>
<evidence type="ECO:0000313" key="1">
    <source>
        <dbReference type="EMBL" id="KAL0488742.1"/>
    </source>
</evidence>
<evidence type="ECO:0000313" key="2">
    <source>
        <dbReference type="Proteomes" id="UP001431209"/>
    </source>
</evidence>
<gene>
    <name evidence="1" type="ORF">AKO1_015817</name>
</gene>
<keyword evidence="2" id="KW-1185">Reference proteome</keyword>
<sequence>MFTCVFDDEVNAAQSALGMRQALGESVKFRISIDSCEGTLGLLGDRDEIVCGAIGEQVLLSGSLLNNHGCKKRIVVSKDVYIALSSKKQFSHTMAYAGRVHSLMCDDDTPGANAYTEIYQMSEEDDPVKPNVKKKYGLAMRKTEQGDFVGALDMLELFVEHNKSDVCAGRMRDVMKRTLNLCQKISKVWDLHDTCFEQDFVYPSFEIFCKSNGSFNELMAWGQMRELRVQTRNKDRLLELVNYYCDSSRVDKIKVEICNKILMQRKTSTVPLDVFDAMLGDLEQFLLRSHDRFKLGRCFANAMYSAITNGG</sequence>
<dbReference type="Proteomes" id="UP001431209">
    <property type="component" value="Unassembled WGS sequence"/>
</dbReference>
<name>A0AAW2ZHH6_9EUKA</name>
<dbReference type="AlphaFoldDB" id="A0AAW2ZHH6"/>
<protein>
    <submittedName>
        <fullName evidence="1">Uncharacterized protein</fullName>
    </submittedName>
</protein>
<accession>A0AAW2ZHH6</accession>
<proteinExistence type="predicted"/>
<dbReference type="EMBL" id="JAOPGA020001473">
    <property type="protein sequence ID" value="KAL0488742.1"/>
    <property type="molecule type" value="Genomic_DNA"/>
</dbReference>
<reference evidence="1 2" key="1">
    <citation type="submission" date="2024-03" db="EMBL/GenBank/DDBJ databases">
        <title>The Acrasis kona genome and developmental transcriptomes reveal deep origins of eukaryotic multicellular pathways.</title>
        <authorList>
            <person name="Sheikh S."/>
            <person name="Fu C.-J."/>
            <person name="Brown M.W."/>
            <person name="Baldauf S.L."/>
        </authorList>
    </citation>
    <scope>NUCLEOTIDE SEQUENCE [LARGE SCALE GENOMIC DNA]</scope>
    <source>
        <strain evidence="1 2">ATCC MYA-3509</strain>
    </source>
</reference>
<comment type="caution">
    <text evidence="1">The sequence shown here is derived from an EMBL/GenBank/DDBJ whole genome shotgun (WGS) entry which is preliminary data.</text>
</comment>